<sequence length="62" mass="7105">MCGWLVIRATDSDPRIPSTKKPEKCLYSLLAIVRTEGGPMYTDTHTHMRIFTYTNTENQTTI</sequence>
<dbReference type="Proteomes" id="UP000076858">
    <property type="component" value="Unassembled WGS sequence"/>
</dbReference>
<accession>A0A0P5D439</accession>
<proteinExistence type="predicted"/>
<comment type="caution">
    <text evidence="1">The sequence shown here is derived from an EMBL/GenBank/DDBJ whole genome shotgun (WGS) entry which is preliminary data.</text>
</comment>
<name>A0A0P5D439_9CRUS</name>
<organism evidence="1 2">
    <name type="scientific">Daphnia magna</name>
    <dbReference type="NCBI Taxonomy" id="35525"/>
    <lineage>
        <taxon>Eukaryota</taxon>
        <taxon>Metazoa</taxon>
        <taxon>Ecdysozoa</taxon>
        <taxon>Arthropoda</taxon>
        <taxon>Crustacea</taxon>
        <taxon>Branchiopoda</taxon>
        <taxon>Diplostraca</taxon>
        <taxon>Cladocera</taxon>
        <taxon>Anomopoda</taxon>
        <taxon>Daphniidae</taxon>
        <taxon>Daphnia</taxon>
    </lineage>
</organism>
<evidence type="ECO:0000313" key="1">
    <source>
        <dbReference type="EMBL" id="KZS20376.1"/>
    </source>
</evidence>
<keyword evidence="2" id="KW-1185">Reference proteome</keyword>
<protein>
    <submittedName>
        <fullName evidence="1">Uncharacterized protein</fullName>
    </submittedName>
</protein>
<evidence type="ECO:0000313" key="2">
    <source>
        <dbReference type="Proteomes" id="UP000076858"/>
    </source>
</evidence>
<dbReference type="EMBL" id="LRGB01000205">
    <property type="protein sequence ID" value="KZS20376.1"/>
    <property type="molecule type" value="Genomic_DNA"/>
</dbReference>
<reference evidence="1 2" key="1">
    <citation type="submission" date="2016-03" db="EMBL/GenBank/DDBJ databases">
        <title>EvidentialGene: Evidence-directed Construction of Genes on Genomes.</title>
        <authorList>
            <person name="Gilbert D.G."/>
            <person name="Choi J.-H."/>
            <person name="Mockaitis K."/>
            <person name="Colbourne J."/>
            <person name="Pfrender M."/>
        </authorList>
    </citation>
    <scope>NUCLEOTIDE SEQUENCE [LARGE SCALE GENOMIC DNA]</scope>
    <source>
        <strain evidence="1 2">Xinb3</strain>
        <tissue evidence="1">Complete organism</tissue>
    </source>
</reference>
<gene>
    <name evidence="1" type="ORF">APZ42_012960</name>
</gene>
<dbReference type="AlphaFoldDB" id="A0A0P5D439"/>